<dbReference type="EMBL" id="GBXM01039738">
    <property type="protein sequence ID" value="JAH68839.1"/>
    <property type="molecule type" value="Transcribed_RNA"/>
</dbReference>
<reference evidence="1" key="1">
    <citation type="submission" date="2014-11" db="EMBL/GenBank/DDBJ databases">
        <authorList>
            <person name="Amaro Gonzalez C."/>
        </authorList>
    </citation>
    <scope>NUCLEOTIDE SEQUENCE</scope>
</reference>
<sequence length="14" mass="1628">MHFRFMRTGAGPGY</sequence>
<protein>
    <submittedName>
        <fullName evidence="1">Uncharacterized protein</fullName>
    </submittedName>
</protein>
<evidence type="ECO:0000313" key="1">
    <source>
        <dbReference type="EMBL" id="JAH78263.1"/>
    </source>
</evidence>
<dbReference type="EMBL" id="GBXM01030314">
    <property type="protein sequence ID" value="JAH78263.1"/>
    <property type="molecule type" value="Transcribed_RNA"/>
</dbReference>
<accession>A0A0E9VM36</accession>
<organism evidence="1">
    <name type="scientific">Anguilla anguilla</name>
    <name type="common">European freshwater eel</name>
    <name type="synonym">Muraena anguilla</name>
    <dbReference type="NCBI Taxonomy" id="7936"/>
    <lineage>
        <taxon>Eukaryota</taxon>
        <taxon>Metazoa</taxon>
        <taxon>Chordata</taxon>
        <taxon>Craniata</taxon>
        <taxon>Vertebrata</taxon>
        <taxon>Euteleostomi</taxon>
        <taxon>Actinopterygii</taxon>
        <taxon>Neopterygii</taxon>
        <taxon>Teleostei</taxon>
        <taxon>Anguilliformes</taxon>
        <taxon>Anguillidae</taxon>
        <taxon>Anguilla</taxon>
    </lineage>
</organism>
<reference evidence="1" key="2">
    <citation type="journal article" date="2015" name="Fish Shellfish Immunol.">
        <title>Early steps in the European eel (Anguilla anguilla)-Vibrio vulnificus interaction in the gills: Role of the RtxA13 toxin.</title>
        <authorList>
            <person name="Callol A."/>
            <person name="Pajuelo D."/>
            <person name="Ebbesson L."/>
            <person name="Teles M."/>
            <person name="MacKenzie S."/>
            <person name="Amaro C."/>
        </authorList>
    </citation>
    <scope>NUCLEOTIDE SEQUENCE</scope>
</reference>
<name>A0A0E9VM36_ANGAN</name>
<proteinExistence type="predicted"/>